<keyword evidence="1" id="KW-0812">Transmembrane</keyword>
<evidence type="ECO:0000256" key="1">
    <source>
        <dbReference type="SAM" id="Phobius"/>
    </source>
</evidence>
<dbReference type="AlphaFoldDB" id="A0A1G2V175"/>
<sequence length="63" mass="6927">MGFMQELLQKLLSMKACGYEGKLMGGLIVFLFVTALLFSLLAETPKKEMSEEGNEHTKGDSNA</sequence>
<proteinExistence type="predicted"/>
<evidence type="ECO:0000313" key="3">
    <source>
        <dbReference type="Proteomes" id="UP000177697"/>
    </source>
</evidence>
<dbReference type="EMBL" id="MHWW01000009">
    <property type="protein sequence ID" value="OHB15381.1"/>
    <property type="molecule type" value="Genomic_DNA"/>
</dbReference>
<keyword evidence="1" id="KW-0472">Membrane</keyword>
<dbReference type="Proteomes" id="UP000177697">
    <property type="component" value="Unassembled WGS sequence"/>
</dbReference>
<evidence type="ECO:0000313" key="2">
    <source>
        <dbReference type="EMBL" id="OHB15381.1"/>
    </source>
</evidence>
<accession>A0A1G2V175</accession>
<feature type="transmembrane region" description="Helical" evidence="1">
    <location>
        <begin position="21"/>
        <end position="42"/>
    </location>
</feature>
<protein>
    <submittedName>
        <fullName evidence="2">Uncharacterized protein</fullName>
    </submittedName>
</protein>
<gene>
    <name evidence="2" type="ORF">A2431_03790</name>
</gene>
<comment type="caution">
    <text evidence="2">The sequence shown here is derived from an EMBL/GenBank/DDBJ whole genome shotgun (WGS) entry which is preliminary data.</text>
</comment>
<organism evidence="2 3">
    <name type="scientific">Candidatus Zambryskibacteria bacterium RIFOXYC1_FULL_39_10</name>
    <dbReference type="NCBI Taxonomy" id="1802779"/>
    <lineage>
        <taxon>Bacteria</taxon>
        <taxon>Candidatus Zambryskiibacteriota</taxon>
    </lineage>
</organism>
<name>A0A1G2V175_9BACT</name>
<reference evidence="2 3" key="1">
    <citation type="journal article" date="2016" name="Nat. Commun.">
        <title>Thousands of microbial genomes shed light on interconnected biogeochemical processes in an aquifer system.</title>
        <authorList>
            <person name="Anantharaman K."/>
            <person name="Brown C.T."/>
            <person name="Hug L.A."/>
            <person name="Sharon I."/>
            <person name="Castelle C.J."/>
            <person name="Probst A.J."/>
            <person name="Thomas B.C."/>
            <person name="Singh A."/>
            <person name="Wilkins M.J."/>
            <person name="Karaoz U."/>
            <person name="Brodie E.L."/>
            <person name="Williams K.H."/>
            <person name="Hubbard S.S."/>
            <person name="Banfield J.F."/>
        </authorList>
    </citation>
    <scope>NUCLEOTIDE SEQUENCE [LARGE SCALE GENOMIC DNA]</scope>
</reference>
<keyword evidence="1" id="KW-1133">Transmembrane helix</keyword>